<reference evidence="2" key="1">
    <citation type="submission" date="2021-11" db="EMBL/GenBank/DDBJ databases">
        <authorList>
            <person name="Herlambang A."/>
            <person name="Guo Y."/>
            <person name="Takashima Y."/>
            <person name="Nishizawa T."/>
        </authorList>
    </citation>
    <scope>NUCLEOTIDE SEQUENCE</scope>
    <source>
        <strain evidence="2">E1425</strain>
    </source>
</reference>
<evidence type="ECO:0000313" key="2">
    <source>
        <dbReference type="EMBL" id="GJJ72298.1"/>
    </source>
</evidence>
<name>A0A9P3H9F9_9FUNG</name>
<dbReference type="InterPro" id="IPR036047">
    <property type="entry name" value="F-box-like_dom_sf"/>
</dbReference>
<gene>
    <name evidence="2" type="ORF">EMPS_04655</name>
</gene>
<dbReference type="EMBL" id="BQFW01000006">
    <property type="protein sequence ID" value="GJJ72298.1"/>
    <property type="molecule type" value="Genomic_DNA"/>
</dbReference>
<dbReference type="Gene3D" id="3.80.10.10">
    <property type="entry name" value="Ribonuclease Inhibitor"/>
    <property type="match status" value="1"/>
</dbReference>
<dbReference type="InterPro" id="IPR032675">
    <property type="entry name" value="LRR_dom_sf"/>
</dbReference>
<reference evidence="2" key="2">
    <citation type="journal article" date="2022" name="Microbiol. Resour. Announc.">
        <title>Whole-Genome Sequence of Entomortierella parvispora E1425, a Mucoromycotan Fungus Associated with Burkholderiaceae-Related Endosymbiotic Bacteria.</title>
        <authorList>
            <person name="Herlambang A."/>
            <person name="Guo Y."/>
            <person name="Takashima Y."/>
            <person name="Narisawa K."/>
            <person name="Ohta H."/>
            <person name="Nishizawa T."/>
        </authorList>
    </citation>
    <scope>NUCLEOTIDE SEQUENCE</scope>
    <source>
        <strain evidence="2">E1425</strain>
    </source>
</reference>
<organism evidence="2 3">
    <name type="scientific">Entomortierella parvispora</name>
    <dbReference type="NCBI Taxonomy" id="205924"/>
    <lineage>
        <taxon>Eukaryota</taxon>
        <taxon>Fungi</taxon>
        <taxon>Fungi incertae sedis</taxon>
        <taxon>Mucoromycota</taxon>
        <taxon>Mortierellomycotina</taxon>
        <taxon>Mortierellomycetes</taxon>
        <taxon>Mortierellales</taxon>
        <taxon>Mortierellaceae</taxon>
        <taxon>Entomortierella</taxon>
    </lineage>
</organism>
<keyword evidence="3" id="KW-1185">Reference proteome</keyword>
<evidence type="ECO:0008006" key="4">
    <source>
        <dbReference type="Google" id="ProtNLM"/>
    </source>
</evidence>
<evidence type="ECO:0000313" key="3">
    <source>
        <dbReference type="Proteomes" id="UP000827284"/>
    </source>
</evidence>
<dbReference type="Gene3D" id="1.20.1280.50">
    <property type="match status" value="1"/>
</dbReference>
<dbReference type="AlphaFoldDB" id="A0A9P3H9F9"/>
<comment type="caution">
    <text evidence="2">The sequence shown here is derived from an EMBL/GenBank/DDBJ whole genome shotgun (WGS) entry which is preliminary data.</text>
</comment>
<evidence type="ECO:0000256" key="1">
    <source>
        <dbReference type="SAM" id="MobiDB-lite"/>
    </source>
</evidence>
<dbReference type="OrthoDB" id="3241014at2759"/>
<dbReference type="SUPFAM" id="SSF52047">
    <property type="entry name" value="RNI-like"/>
    <property type="match status" value="1"/>
</dbReference>
<protein>
    <recommendedName>
        <fullName evidence="4">F-box domain-containing protein</fullName>
    </recommendedName>
</protein>
<sequence length="576" mass="66462">MEDLALPSGEASGLAASSTGSQGQETSPSSALPTGTALGTLVLPTGPQGYKNPSPLQTPELLARIGNFVDRSTLLACQVVCKEWHRTLEHLLWKDLKLVQLNNHFQEPMTDDCIRRHAPLVQRLSIRVDPLNYELFFGNLDDNLCLRTIDFPQLTSLDIGIQKGKSYLSSETIEMEYLTAELFRLMLESSSALNNGGQGLSKLQVLKITGFQFRFVPRDWATLWGTLWSRLQVLSLIGTWWAPYQVFSEEDGLDYHGRERLSRQRDWVRELWTCDETVTAMKRLGPSLTMRDLTMINKGSKNEELYGIQKWIITQCPKLVRLEWCMSWDPEKERPMQLMLHLIERGRRMNPPQFQDLQTLALPGAFDEIDYYCLLKAMPRLTELRGWWDFDDGLWELLKVGTPRHLETIRLVDIYACNLSSRTLIDLLCSLPNLEVLRGDCITDRDLREDPRPWACRGTLRRLELDFKITTQRRVLSQSLIASRLAEFEQLEDLIVAHSPLRLDLSKSKGVLERLKPLKNLKTLSLHSRNASFNCDWGQAELAWVRENWPNLKYVSWIEYKDEVREEDQFPPIPFD</sequence>
<feature type="region of interest" description="Disordered" evidence="1">
    <location>
        <begin position="1"/>
        <end position="55"/>
    </location>
</feature>
<proteinExistence type="predicted"/>
<dbReference type="SUPFAM" id="SSF81383">
    <property type="entry name" value="F-box domain"/>
    <property type="match status" value="1"/>
</dbReference>
<feature type="compositionally biased region" description="Polar residues" evidence="1">
    <location>
        <begin position="15"/>
        <end position="33"/>
    </location>
</feature>
<accession>A0A9P3H9F9</accession>
<dbReference type="Proteomes" id="UP000827284">
    <property type="component" value="Unassembled WGS sequence"/>
</dbReference>